<dbReference type="Proteomes" id="UP000294564">
    <property type="component" value="Unassembled WGS sequence"/>
</dbReference>
<comment type="caution">
    <text evidence="1">The sequence shown here is derived from an EMBL/GenBank/DDBJ whole genome shotgun (WGS) entry which is preliminary data.</text>
</comment>
<name>A0A4R2NPJ0_9FLAO</name>
<dbReference type="InterPro" id="IPR046715">
    <property type="entry name" value="DUF6607"/>
</dbReference>
<keyword evidence="2" id="KW-1185">Reference proteome</keyword>
<dbReference type="Pfam" id="PF20311">
    <property type="entry name" value="DUF6607"/>
    <property type="match status" value="1"/>
</dbReference>
<evidence type="ECO:0000313" key="1">
    <source>
        <dbReference type="EMBL" id="TCP23341.1"/>
    </source>
</evidence>
<dbReference type="EMBL" id="SLXM01000009">
    <property type="protein sequence ID" value="TCP23341.1"/>
    <property type="molecule type" value="Genomic_DNA"/>
</dbReference>
<protein>
    <submittedName>
        <fullName evidence="1">Uncharacterized protein</fullName>
    </submittedName>
</protein>
<accession>A0A4R2NPJ0</accession>
<reference evidence="1 2" key="1">
    <citation type="submission" date="2019-03" db="EMBL/GenBank/DDBJ databases">
        <title>Genomic Encyclopedia of Type Strains, Phase IV (KMG-IV): sequencing the most valuable type-strain genomes for metagenomic binning, comparative biology and taxonomic classification.</title>
        <authorList>
            <person name="Goeker M."/>
        </authorList>
    </citation>
    <scope>NUCLEOTIDE SEQUENCE [LARGE SCALE GENOMIC DNA]</scope>
    <source>
        <strain evidence="1 2">DSM 14836</strain>
    </source>
</reference>
<evidence type="ECO:0000313" key="2">
    <source>
        <dbReference type="Proteomes" id="UP000294564"/>
    </source>
</evidence>
<dbReference type="OrthoDB" id="8564954at2"/>
<sequence>MKKLGLALTITLSLLYSGNAQKNKKQQDIKAIKAMSGCFKVGFNFTETFNYSTDSLYKPSAVKHDKALEWVEVITDKNNKIQLQHLLIVGPKSKPHIVKHWRQDWLYENQDLFMFNKGTHWKYVELPKESVEGQWTQKVYQVDDSPRYEGTATWVHVDGKSYWENGTDAPLARREHTKRSDYNVMHRRNRHEITKTGWVHNQDNDKIIREDNKEDFILAQEKGYNTYEKVADNECEAAQKWWKENKDLWKKIRKKWDTTFDMKKDITLQPKVNDKKLFSHLFALKADASKKEINTIIDKFLN</sequence>
<organism evidence="1 2">
    <name type="scientific">Tenacibaculum skagerrakense</name>
    <dbReference type="NCBI Taxonomy" id="186571"/>
    <lineage>
        <taxon>Bacteria</taxon>
        <taxon>Pseudomonadati</taxon>
        <taxon>Bacteroidota</taxon>
        <taxon>Flavobacteriia</taxon>
        <taxon>Flavobacteriales</taxon>
        <taxon>Flavobacteriaceae</taxon>
        <taxon>Tenacibaculum</taxon>
    </lineage>
</organism>
<gene>
    <name evidence="1" type="ORF">EV195_10965</name>
</gene>
<dbReference type="AlphaFoldDB" id="A0A4R2NPJ0"/>
<proteinExistence type="predicted"/>
<dbReference type="RefSeq" id="WP_132795598.1">
    <property type="nucleotide sequence ID" value="NZ_SLXM01000009.1"/>
</dbReference>